<dbReference type="Proteomes" id="UP001418444">
    <property type="component" value="Unassembled WGS sequence"/>
</dbReference>
<keyword evidence="5" id="KW-1133">Transmembrane helix</keyword>
<name>A0ABP7PVS2_9ACTN</name>
<dbReference type="EMBL" id="BAAAZW010000019">
    <property type="protein sequence ID" value="GAA3971775.1"/>
    <property type="molecule type" value="Genomic_DNA"/>
</dbReference>
<comment type="caution">
    <text evidence="6">The sequence shown here is derived from an EMBL/GenBank/DDBJ whole genome shotgun (WGS) entry which is preliminary data.</text>
</comment>
<feature type="transmembrane region" description="Helical" evidence="5">
    <location>
        <begin position="244"/>
        <end position="266"/>
    </location>
</feature>
<proteinExistence type="inferred from homology"/>
<protein>
    <submittedName>
        <fullName evidence="6">HAD-IB family hydrolase</fullName>
    </submittedName>
</protein>
<evidence type="ECO:0000256" key="4">
    <source>
        <dbReference type="ARBA" id="ARBA00022842"/>
    </source>
</evidence>
<keyword evidence="2" id="KW-0479">Metal-binding</keyword>
<evidence type="ECO:0000256" key="3">
    <source>
        <dbReference type="ARBA" id="ARBA00022801"/>
    </source>
</evidence>
<dbReference type="InterPro" id="IPR050582">
    <property type="entry name" value="HAD-like_SerB"/>
</dbReference>
<keyword evidence="5" id="KW-0812">Transmembrane</keyword>
<dbReference type="NCBIfam" id="TIGR01490">
    <property type="entry name" value="HAD-SF-IB-hyp1"/>
    <property type="match status" value="1"/>
</dbReference>
<dbReference type="InterPro" id="IPR036412">
    <property type="entry name" value="HAD-like_sf"/>
</dbReference>
<dbReference type="PANTHER" id="PTHR43344:SF13">
    <property type="entry name" value="PHOSPHATASE RV3661-RELATED"/>
    <property type="match status" value="1"/>
</dbReference>
<keyword evidence="4" id="KW-0460">Magnesium</keyword>
<organism evidence="6 7">
    <name type="scientific">Gordonia caeni</name>
    <dbReference type="NCBI Taxonomy" id="1007097"/>
    <lineage>
        <taxon>Bacteria</taxon>
        <taxon>Bacillati</taxon>
        <taxon>Actinomycetota</taxon>
        <taxon>Actinomycetes</taxon>
        <taxon>Mycobacteriales</taxon>
        <taxon>Gordoniaceae</taxon>
        <taxon>Gordonia</taxon>
    </lineage>
</organism>
<evidence type="ECO:0000256" key="1">
    <source>
        <dbReference type="ARBA" id="ARBA00009184"/>
    </source>
</evidence>
<dbReference type="Pfam" id="PF12710">
    <property type="entry name" value="HAD"/>
    <property type="match status" value="1"/>
</dbReference>
<evidence type="ECO:0000256" key="2">
    <source>
        <dbReference type="ARBA" id="ARBA00022723"/>
    </source>
</evidence>
<gene>
    <name evidence="6" type="ORF">GCM10022231_36590</name>
</gene>
<dbReference type="SUPFAM" id="SSF56784">
    <property type="entry name" value="HAD-like"/>
    <property type="match status" value="1"/>
</dbReference>
<evidence type="ECO:0000313" key="6">
    <source>
        <dbReference type="EMBL" id="GAA3971775.1"/>
    </source>
</evidence>
<reference evidence="7" key="1">
    <citation type="journal article" date="2019" name="Int. J. Syst. Evol. Microbiol.">
        <title>The Global Catalogue of Microorganisms (GCM) 10K type strain sequencing project: providing services to taxonomists for standard genome sequencing and annotation.</title>
        <authorList>
            <consortium name="The Broad Institute Genomics Platform"/>
            <consortium name="The Broad Institute Genome Sequencing Center for Infectious Disease"/>
            <person name="Wu L."/>
            <person name="Ma J."/>
        </authorList>
    </citation>
    <scope>NUCLEOTIDE SEQUENCE [LARGE SCALE GENOMIC DNA]</scope>
    <source>
        <strain evidence="7">JCM 16923</strain>
    </source>
</reference>
<keyword evidence="7" id="KW-1185">Reference proteome</keyword>
<dbReference type="PANTHER" id="PTHR43344">
    <property type="entry name" value="PHOSPHOSERINE PHOSPHATASE"/>
    <property type="match status" value="1"/>
</dbReference>
<dbReference type="GO" id="GO:0016787">
    <property type="term" value="F:hydrolase activity"/>
    <property type="evidence" value="ECO:0007669"/>
    <property type="project" value="UniProtKB-KW"/>
</dbReference>
<sequence>MPVAPTSPSRSAAFFDLDKTVIARSSALAFTRPFYDGGLLTRRALLRSTVAQLQLLLTSARGDQADQVERLRKHVTDMCAGWDAETVRSIVSETLDEVVRPVIFSEAAALIAEHKAAGRDIVLISASGLEMVEPIGRLLGADLVRASVMEVIDGRYSGEIEFYCYGEEKATAMRRLAAERGYHLADSYAYSDSSTDIPMLEAAGHRAVVNPDKTLRTYAEEQGWPILDFPNPAPLVDWSSPATIGWTAVAAAGVSAVAAAAVAYGISHRRHPRDAAA</sequence>
<dbReference type="Gene3D" id="3.40.50.1000">
    <property type="entry name" value="HAD superfamily/HAD-like"/>
    <property type="match status" value="1"/>
</dbReference>
<dbReference type="InterPro" id="IPR006385">
    <property type="entry name" value="HAD_hydro_SerB1"/>
</dbReference>
<dbReference type="Gene3D" id="1.20.1440.100">
    <property type="entry name" value="SG protein - dephosphorylation function"/>
    <property type="match status" value="1"/>
</dbReference>
<accession>A0ABP7PVS2</accession>
<dbReference type="NCBIfam" id="TIGR01488">
    <property type="entry name" value="HAD-SF-IB"/>
    <property type="match status" value="1"/>
</dbReference>
<dbReference type="CDD" id="cd02612">
    <property type="entry name" value="HAD_PGPPase"/>
    <property type="match status" value="1"/>
</dbReference>
<evidence type="ECO:0000313" key="7">
    <source>
        <dbReference type="Proteomes" id="UP001418444"/>
    </source>
</evidence>
<evidence type="ECO:0000256" key="5">
    <source>
        <dbReference type="SAM" id="Phobius"/>
    </source>
</evidence>
<keyword evidence="3 6" id="KW-0378">Hydrolase</keyword>
<comment type="similarity">
    <text evidence="1">Belongs to the HAD-like hydrolase superfamily. SerB family.</text>
</comment>
<keyword evidence="5" id="KW-0472">Membrane</keyword>
<dbReference type="InterPro" id="IPR023214">
    <property type="entry name" value="HAD_sf"/>
</dbReference>